<sequence length="201" mass="20815">MLKSSLGSLSSTSTGRSFGSFSKLKHSKKINFKNYLNDGDSTTLGNNGGLSGLGLRHQSSLQFGRAQKTNFDDHSTNNDDDDNLPRPAPIIPNSEIKSPPTPLYEEDHGIGFYNVDKDASALAIASFNDSPSSPDNSVGGSGAPKSGLQTGLGLSDLSGDSINVNNKASSKIGAAAGGPDGSGLSGGRNGMFTMDQYLNNL</sequence>
<name>A0ACB5U4R1_AMBMO</name>
<dbReference type="EMBL" id="BSXS01011787">
    <property type="protein sequence ID" value="GMF01273.1"/>
    <property type="molecule type" value="Genomic_DNA"/>
</dbReference>
<protein>
    <submittedName>
        <fullName evidence="1">Unnamed protein product</fullName>
    </submittedName>
</protein>
<evidence type="ECO:0000313" key="1">
    <source>
        <dbReference type="EMBL" id="GMF01273.1"/>
    </source>
</evidence>
<reference evidence="1" key="1">
    <citation type="submission" date="2023-04" db="EMBL/GenBank/DDBJ databases">
        <title>Ambrosiozyma monospora NBRC 10751.</title>
        <authorList>
            <person name="Ichikawa N."/>
            <person name="Sato H."/>
            <person name="Tonouchi N."/>
        </authorList>
    </citation>
    <scope>NUCLEOTIDE SEQUENCE</scope>
    <source>
        <strain evidence="1">NBRC 10751</strain>
    </source>
</reference>
<accession>A0ACB5U4R1</accession>
<proteinExistence type="predicted"/>
<keyword evidence="2" id="KW-1185">Reference proteome</keyword>
<gene>
    <name evidence="1" type="ORF">Amon02_001121100</name>
</gene>
<dbReference type="Proteomes" id="UP001165064">
    <property type="component" value="Unassembled WGS sequence"/>
</dbReference>
<comment type="caution">
    <text evidence="1">The sequence shown here is derived from an EMBL/GenBank/DDBJ whole genome shotgun (WGS) entry which is preliminary data.</text>
</comment>
<organism evidence="1 2">
    <name type="scientific">Ambrosiozyma monospora</name>
    <name type="common">Yeast</name>
    <name type="synonym">Endomycopsis monosporus</name>
    <dbReference type="NCBI Taxonomy" id="43982"/>
    <lineage>
        <taxon>Eukaryota</taxon>
        <taxon>Fungi</taxon>
        <taxon>Dikarya</taxon>
        <taxon>Ascomycota</taxon>
        <taxon>Saccharomycotina</taxon>
        <taxon>Pichiomycetes</taxon>
        <taxon>Pichiales</taxon>
        <taxon>Pichiaceae</taxon>
        <taxon>Ambrosiozyma</taxon>
    </lineage>
</organism>
<evidence type="ECO:0000313" key="2">
    <source>
        <dbReference type="Proteomes" id="UP001165064"/>
    </source>
</evidence>